<feature type="domain" description="HNH nuclease" evidence="2">
    <location>
        <begin position="211"/>
        <end position="273"/>
    </location>
</feature>
<feature type="region of interest" description="Disordered" evidence="1">
    <location>
        <begin position="289"/>
        <end position="343"/>
    </location>
</feature>
<evidence type="ECO:0000313" key="4">
    <source>
        <dbReference type="Proteomes" id="UP001221413"/>
    </source>
</evidence>
<evidence type="ECO:0000259" key="2">
    <source>
        <dbReference type="Pfam" id="PF13391"/>
    </source>
</evidence>
<accession>A0AAD6IX65</accession>
<sequence length="445" mass="50452">MTEPKHLIRDPLTPWTAAPLKIPGDGSIKFISIRHPSYPDSKNEFFCFRAFDFATDETVVHAQPAGIDTLTSNDDIKAYDNAAGIHHGTVAFACFLVAGNQPGILSPSRISSPEELASLVAESRLNSETWYHGLLKKELYYYYTNDYFTNQGYNIITDFRLWEYPSAEILNQCDPFSIWKTSHDNSEMLPPALYGPVSDLSSNIKARDGGCRLTGTIDACDVVHIIPEMHKEWWYDQGMRRYCGRTKTGADPTFVPDNLISLRKDVRYVFDQAGYCFTVKTHSLLGVEEKKGKKAKKPDPTDEQESDDEGDYDADDQGGDQGKRKHVKEASRKTAGLKKRKDAVAEMGEKDMKAEYGDEADDYRQPGELIRRDMPKDFFNIENDRSKFNLNAIQEDIVDRVIYYPGCEKAFELGREYMGKHPEVRAVSDPQGPWMEAVEDESDNL</sequence>
<feature type="compositionally biased region" description="Acidic residues" evidence="1">
    <location>
        <begin position="301"/>
        <end position="318"/>
    </location>
</feature>
<organism evidence="3 4">
    <name type="scientific">Drechslerella dactyloides</name>
    <name type="common">Nematode-trapping fungus</name>
    <name type="synonym">Arthrobotrys dactyloides</name>
    <dbReference type="NCBI Taxonomy" id="74499"/>
    <lineage>
        <taxon>Eukaryota</taxon>
        <taxon>Fungi</taxon>
        <taxon>Dikarya</taxon>
        <taxon>Ascomycota</taxon>
        <taxon>Pezizomycotina</taxon>
        <taxon>Orbiliomycetes</taxon>
        <taxon>Orbiliales</taxon>
        <taxon>Orbiliaceae</taxon>
        <taxon>Drechslerella</taxon>
    </lineage>
</organism>
<dbReference type="Pfam" id="PF13391">
    <property type="entry name" value="HNH_2"/>
    <property type="match status" value="1"/>
</dbReference>
<dbReference type="AlphaFoldDB" id="A0AAD6IX65"/>
<dbReference type="InterPro" id="IPR003615">
    <property type="entry name" value="HNH_nuc"/>
</dbReference>
<proteinExistence type="predicted"/>
<name>A0AAD6IX65_DREDA</name>
<dbReference type="EMBL" id="JAQGDS010000005">
    <property type="protein sequence ID" value="KAJ6260354.1"/>
    <property type="molecule type" value="Genomic_DNA"/>
</dbReference>
<comment type="caution">
    <text evidence="3">The sequence shown here is derived from an EMBL/GenBank/DDBJ whole genome shotgun (WGS) entry which is preliminary data.</text>
</comment>
<dbReference type="Proteomes" id="UP001221413">
    <property type="component" value="Unassembled WGS sequence"/>
</dbReference>
<keyword evidence="4" id="KW-1185">Reference proteome</keyword>
<gene>
    <name evidence="3" type="ORF">Dda_4580</name>
</gene>
<evidence type="ECO:0000256" key="1">
    <source>
        <dbReference type="SAM" id="MobiDB-lite"/>
    </source>
</evidence>
<protein>
    <recommendedName>
        <fullName evidence="2">HNH nuclease domain-containing protein</fullName>
    </recommendedName>
</protein>
<evidence type="ECO:0000313" key="3">
    <source>
        <dbReference type="EMBL" id="KAJ6260354.1"/>
    </source>
</evidence>
<reference evidence="3" key="1">
    <citation type="submission" date="2023-01" db="EMBL/GenBank/DDBJ databases">
        <title>The chitinases involved in constricting ring structure development in the nematode-trapping fungus Drechslerella dactyloides.</title>
        <authorList>
            <person name="Wang R."/>
            <person name="Zhang L."/>
            <person name="Tang P."/>
            <person name="Li S."/>
            <person name="Liang L."/>
        </authorList>
    </citation>
    <scope>NUCLEOTIDE SEQUENCE</scope>
    <source>
        <strain evidence="3">YMF1.00031</strain>
    </source>
</reference>